<dbReference type="AlphaFoldDB" id="A0AAW2J0S4"/>
<gene>
    <name evidence="1" type="ORF">Sradi_7120200</name>
</gene>
<comment type="caution">
    <text evidence="1">The sequence shown here is derived from an EMBL/GenBank/DDBJ whole genome shotgun (WGS) entry which is preliminary data.</text>
</comment>
<evidence type="ECO:0000313" key="1">
    <source>
        <dbReference type="EMBL" id="KAL0287617.1"/>
    </source>
</evidence>
<protein>
    <recommendedName>
        <fullName evidence="2">Retrotransposon protein, putative, Ty1-copia subclass</fullName>
    </recommendedName>
</protein>
<proteinExistence type="predicted"/>
<feature type="non-terminal residue" evidence="1">
    <location>
        <position position="1"/>
    </location>
</feature>
<evidence type="ECO:0008006" key="2">
    <source>
        <dbReference type="Google" id="ProtNLM"/>
    </source>
</evidence>
<organism evidence="1">
    <name type="scientific">Sesamum radiatum</name>
    <name type="common">Black benniseed</name>
    <dbReference type="NCBI Taxonomy" id="300843"/>
    <lineage>
        <taxon>Eukaryota</taxon>
        <taxon>Viridiplantae</taxon>
        <taxon>Streptophyta</taxon>
        <taxon>Embryophyta</taxon>
        <taxon>Tracheophyta</taxon>
        <taxon>Spermatophyta</taxon>
        <taxon>Magnoliopsida</taxon>
        <taxon>eudicotyledons</taxon>
        <taxon>Gunneridae</taxon>
        <taxon>Pentapetalae</taxon>
        <taxon>asterids</taxon>
        <taxon>lamiids</taxon>
        <taxon>Lamiales</taxon>
        <taxon>Pedaliaceae</taxon>
        <taxon>Sesamum</taxon>
    </lineage>
</organism>
<sequence>YQACAGEAHWTTIKTILMYLRRTQDMFVYGGGEFVLDGYCHARFQSDADDAKSQFDFVFKMHDDMVAW</sequence>
<reference evidence="1" key="2">
    <citation type="journal article" date="2024" name="Plant">
        <title>Genomic evolution and insights into agronomic trait innovations of Sesamum species.</title>
        <authorList>
            <person name="Miao H."/>
            <person name="Wang L."/>
            <person name="Qu L."/>
            <person name="Liu H."/>
            <person name="Sun Y."/>
            <person name="Le M."/>
            <person name="Wang Q."/>
            <person name="Wei S."/>
            <person name="Zheng Y."/>
            <person name="Lin W."/>
            <person name="Duan Y."/>
            <person name="Cao H."/>
            <person name="Xiong S."/>
            <person name="Wang X."/>
            <person name="Wei L."/>
            <person name="Li C."/>
            <person name="Ma Q."/>
            <person name="Ju M."/>
            <person name="Zhao R."/>
            <person name="Li G."/>
            <person name="Mu C."/>
            <person name="Tian Q."/>
            <person name="Mei H."/>
            <person name="Zhang T."/>
            <person name="Gao T."/>
            <person name="Zhang H."/>
        </authorList>
    </citation>
    <scope>NUCLEOTIDE SEQUENCE</scope>
    <source>
        <strain evidence="1">G02</strain>
    </source>
</reference>
<dbReference type="EMBL" id="JACGWJ010000858">
    <property type="protein sequence ID" value="KAL0287617.1"/>
    <property type="molecule type" value="Genomic_DNA"/>
</dbReference>
<name>A0AAW2J0S4_SESRA</name>
<accession>A0AAW2J0S4</accession>
<reference evidence="1" key="1">
    <citation type="submission" date="2020-06" db="EMBL/GenBank/DDBJ databases">
        <authorList>
            <person name="Li T."/>
            <person name="Hu X."/>
            <person name="Zhang T."/>
            <person name="Song X."/>
            <person name="Zhang H."/>
            <person name="Dai N."/>
            <person name="Sheng W."/>
            <person name="Hou X."/>
            <person name="Wei L."/>
        </authorList>
    </citation>
    <scope>NUCLEOTIDE SEQUENCE</scope>
    <source>
        <strain evidence="1">G02</strain>
        <tissue evidence="1">Leaf</tissue>
    </source>
</reference>